<dbReference type="NCBIfam" id="TIGR02063">
    <property type="entry name" value="RNase_R"/>
    <property type="match status" value="1"/>
</dbReference>
<evidence type="ECO:0000313" key="12">
    <source>
        <dbReference type="Proteomes" id="UP000199310"/>
    </source>
</evidence>
<dbReference type="EC" id="3.1.13.1" evidence="8"/>
<dbReference type="Pfam" id="PF00773">
    <property type="entry name" value="RNB"/>
    <property type="match status" value="1"/>
</dbReference>
<dbReference type="STRING" id="29529.SAMN04488122_3722"/>
<comment type="catalytic activity">
    <reaction evidence="1 8">
        <text>Exonucleolytic cleavage in the 3'- to 5'-direction to yield nucleoside 5'-phosphates.</text>
        <dbReference type="EC" id="3.1.13.1"/>
    </reaction>
</comment>
<evidence type="ECO:0000256" key="8">
    <source>
        <dbReference type="HAMAP-Rule" id="MF_01895"/>
    </source>
</evidence>
<dbReference type="InterPro" id="IPR011805">
    <property type="entry name" value="RNase_R"/>
</dbReference>
<dbReference type="GO" id="GO:0005829">
    <property type="term" value="C:cytosol"/>
    <property type="evidence" value="ECO:0007669"/>
    <property type="project" value="UniProtKB-ARBA"/>
</dbReference>
<feature type="compositionally biased region" description="Basic residues" evidence="9">
    <location>
        <begin position="773"/>
        <end position="782"/>
    </location>
</feature>
<dbReference type="Pfam" id="PF08206">
    <property type="entry name" value="OB_RNB"/>
    <property type="match status" value="1"/>
</dbReference>
<dbReference type="InterPro" id="IPR001900">
    <property type="entry name" value="RNase_II/R"/>
</dbReference>
<dbReference type="SUPFAM" id="SSF50249">
    <property type="entry name" value="Nucleic acid-binding proteins"/>
    <property type="match status" value="4"/>
</dbReference>
<comment type="function">
    <text evidence="8">3'-5' exoribonuclease that releases 5'-nucleoside monophosphates and is involved in maturation of structured RNAs.</text>
</comment>
<evidence type="ECO:0000256" key="5">
    <source>
        <dbReference type="ARBA" id="ARBA00022801"/>
    </source>
</evidence>
<dbReference type="InterPro" id="IPR004476">
    <property type="entry name" value="RNase_II/RNase_R"/>
</dbReference>
<organism evidence="11 12">
    <name type="scientific">Chitinophaga arvensicola</name>
    <dbReference type="NCBI Taxonomy" id="29529"/>
    <lineage>
        <taxon>Bacteria</taxon>
        <taxon>Pseudomonadati</taxon>
        <taxon>Bacteroidota</taxon>
        <taxon>Chitinophagia</taxon>
        <taxon>Chitinophagales</taxon>
        <taxon>Chitinophagaceae</taxon>
        <taxon>Chitinophaga</taxon>
    </lineage>
</organism>
<feature type="region of interest" description="Disordered" evidence="9">
    <location>
        <begin position="754"/>
        <end position="783"/>
    </location>
</feature>
<dbReference type="InterPro" id="IPR012340">
    <property type="entry name" value="NA-bd_OB-fold"/>
</dbReference>
<dbReference type="GO" id="GO:0008859">
    <property type="term" value="F:exoribonuclease II activity"/>
    <property type="evidence" value="ECO:0007669"/>
    <property type="project" value="UniProtKB-UniRule"/>
</dbReference>
<evidence type="ECO:0000256" key="4">
    <source>
        <dbReference type="ARBA" id="ARBA00022722"/>
    </source>
</evidence>
<keyword evidence="6 8" id="KW-0269">Exonuclease</keyword>
<feature type="compositionally biased region" description="Low complexity" evidence="9">
    <location>
        <begin position="714"/>
        <end position="725"/>
    </location>
</feature>
<feature type="compositionally biased region" description="Basic residues" evidence="9">
    <location>
        <begin position="1"/>
        <end position="12"/>
    </location>
</feature>
<evidence type="ECO:0000256" key="3">
    <source>
        <dbReference type="ARBA" id="ARBA00022490"/>
    </source>
</evidence>
<accession>A0A1I0S5R9</accession>
<feature type="region of interest" description="Disordered" evidence="9">
    <location>
        <begin position="818"/>
        <end position="1074"/>
    </location>
</feature>
<keyword evidence="7 8" id="KW-0694">RNA-binding</keyword>
<feature type="compositionally biased region" description="Low complexity" evidence="9">
    <location>
        <begin position="856"/>
        <end position="869"/>
    </location>
</feature>
<feature type="compositionally biased region" description="Low complexity" evidence="9">
    <location>
        <begin position="878"/>
        <end position="1059"/>
    </location>
</feature>
<dbReference type="InterPro" id="IPR003029">
    <property type="entry name" value="S1_domain"/>
</dbReference>
<evidence type="ECO:0000256" key="2">
    <source>
        <dbReference type="ARBA" id="ARBA00004496"/>
    </source>
</evidence>
<dbReference type="SMART" id="SM00955">
    <property type="entry name" value="RNB"/>
    <property type="match status" value="1"/>
</dbReference>
<proteinExistence type="inferred from homology"/>
<dbReference type="GO" id="GO:0003723">
    <property type="term" value="F:RNA binding"/>
    <property type="evidence" value="ECO:0007669"/>
    <property type="project" value="UniProtKB-UniRule"/>
</dbReference>
<dbReference type="InterPro" id="IPR040476">
    <property type="entry name" value="CSD2"/>
</dbReference>
<dbReference type="CDD" id="cd04471">
    <property type="entry name" value="S1_RNase_R"/>
    <property type="match status" value="1"/>
</dbReference>
<comment type="similarity">
    <text evidence="8">Belongs to the RNR ribonuclease family. RNase R subfamily.</text>
</comment>
<dbReference type="SMART" id="SM00357">
    <property type="entry name" value="CSP"/>
    <property type="match status" value="2"/>
</dbReference>
<evidence type="ECO:0000256" key="7">
    <source>
        <dbReference type="ARBA" id="ARBA00022884"/>
    </source>
</evidence>
<feature type="compositionally biased region" description="Low complexity" evidence="9">
    <location>
        <begin position="832"/>
        <end position="849"/>
    </location>
</feature>
<dbReference type="Gene3D" id="2.40.50.140">
    <property type="entry name" value="Nucleic acid-binding proteins"/>
    <property type="match status" value="3"/>
</dbReference>
<dbReference type="PANTHER" id="PTHR23355">
    <property type="entry name" value="RIBONUCLEASE"/>
    <property type="match status" value="1"/>
</dbReference>
<evidence type="ECO:0000256" key="6">
    <source>
        <dbReference type="ARBA" id="ARBA00022839"/>
    </source>
</evidence>
<dbReference type="Pfam" id="PF17876">
    <property type="entry name" value="CSD2"/>
    <property type="match status" value="1"/>
</dbReference>
<feature type="domain" description="S1 motif" evidence="10">
    <location>
        <begin position="576"/>
        <end position="658"/>
    </location>
</feature>
<name>A0A1I0S5R9_9BACT</name>
<gene>
    <name evidence="8" type="primary">rnr</name>
    <name evidence="11" type="ORF">SAMN04488122_3722</name>
</gene>
<dbReference type="InterPro" id="IPR050180">
    <property type="entry name" value="RNR_Ribonuclease"/>
</dbReference>
<dbReference type="NCBIfam" id="TIGR00358">
    <property type="entry name" value="3_prime_RNase"/>
    <property type="match status" value="1"/>
</dbReference>
<evidence type="ECO:0000259" key="10">
    <source>
        <dbReference type="PROSITE" id="PS50126"/>
    </source>
</evidence>
<dbReference type="PANTHER" id="PTHR23355:SF9">
    <property type="entry name" value="DIS3-LIKE EXONUCLEASE 2"/>
    <property type="match status" value="1"/>
</dbReference>
<keyword evidence="4 8" id="KW-0540">Nuclease</keyword>
<evidence type="ECO:0000256" key="9">
    <source>
        <dbReference type="SAM" id="MobiDB-lite"/>
    </source>
</evidence>
<feature type="region of interest" description="Disordered" evidence="9">
    <location>
        <begin position="660"/>
        <end position="731"/>
    </location>
</feature>
<feature type="compositionally biased region" description="Basic and acidic residues" evidence="9">
    <location>
        <begin position="674"/>
        <end position="699"/>
    </location>
</feature>
<reference evidence="12" key="1">
    <citation type="submission" date="2016-10" db="EMBL/GenBank/DDBJ databases">
        <authorList>
            <person name="Varghese N."/>
            <person name="Submissions S."/>
        </authorList>
    </citation>
    <scope>NUCLEOTIDE SEQUENCE [LARGE SCALE GENOMIC DNA]</scope>
    <source>
        <strain evidence="12">DSM 3695</strain>
    </source>
</reference>
<protein>
    <recommendedName>
        <fullName evidence="8">Ribonuclease R</fullName>
        <shortName evidence="8">RNase R</shortName>
        <ecNumber evidence="8">3.1.13.1</ecNumber>
    </recommendedName>
</protein>
<evidence type="ECO:0000256" key="1">
    <source>
        <dbReference type="ARBA" id="ARBA00001849"/>
    </source>
</evidence>
<dbReference type="EMBL" id="FOJG01000002">
    <property type="protein sequence ID" value="SEW50222.1"/>
    <property type="molecule type" value="Genomic_DNA"/>
</dbReference>
<dbReference type="Proteomes" id="UP000199310">
    <property type="component" value="Unassembled WGS sequence"/>
</dbReference>
<dbReference type="HAMAP" id="MF_01895">
    <property type="entry name" value="RNase_R"/>
    <property type="match status" value="1"/>
</dbReference>
<dbReference type="SMART" id="SM00316">
    <property type="entry name" value="S1"/>
    <property type="match status" value="1"/>
</dbReference>
<feature type="region of interest" description="Disordered" evidence="9">
    <location>
        <begin position="1"/>
        <end position="26"/>
    </location>
</feature>
<dbReference type="GO" id="GO:0006402">
    <property type="term" value="P:mRNA catabolic process"/>
    <property type="evidence" value="ECO:0007669"/>
    <property type="project" value="TreeGrafter"/>
</dbReference>
<dbReference type="InterPro" id="IPR011129">
    <property type="entry name" value="CSD"/>
</dbReference>
<keyword evidence="3 8" id="KW-0963">Cytoplasm</keyword>
<sequence length="1074" mass="117395">MSRKKKNKKGGHHNNPNTPQNHSQKKTFKGVVEVTKSGMAFVIVDGLTKDIMVKQKNLHTALDKDEVLVDVLKQVRGEGRMEGIVTDILKRNKTEFTGTLQVSKSFAFLIPEKGLFMPDIYIPANSLGAAKSGDKAVVKIVAWGEKSRKPVGEIVEILDASDTNDLAMKEILIEAGFPLNFPKEVLAELDSIQENISEEEIAKRKDIRKFLTMTIDPVDAKDFDDAISIRLLKSGLYELGVHIADVSHYVLPGTELDKEADKRATSVYLPDRVLPMLPEKISNELCSLRPHEDKLTFSAMFQMNEKGEIKQHWIGRTVIHSDHRFTYEEVQEIIETKAGGPYRNEILLLNKIAQTLRAQRFAHGAINFSSQEVRFKLDETGKPVGIVVKESKEAHQLIEEFMLLANKTIAAYVGKLRINKQPIPFPYRVHDTPDPEKLKTFALFAGKFGYKFDLSSPESIASSFNNLLLNVKGKPEQPVLETLGIRTMAKAIYTVNNVGHYGLGFEDYCHFTSPIRRYPDVLVHRVLAECLANSVRPDKQMEQKCKHSSEMERKAMEAERAGNKYKQVEYMQQFIGHTFEGVISGVAHFGFWVETMDTKCEGLISIHNLNKREEFQYNEGEYALVGQSTGRKFRIGEKVSIRVVAASLAKRQLDYDLEDELTGTGTPAAAFPQKRREDRRDDRKDRHRGDRREDRNRDDRKKKKDKQRPYKPWEQQAAEAPKAPQVSLSEPKPAPVVDQVVAETHVVPVIQDTPVTSTPVSAPVETPAPAPVPKKKEKKVVKQVRPAAEEKEVAAPAPVQEKEVVTKVLPKPAPVAETAPAAKAPVKKVTEKQAPAQKVVAKPAPVVKAPAKKAVVKPAPAAKAPAKKAAPAKKEAAKPVAKKAAPAKKAAAKPVAKKAAPAKKAAAKPVAKKAVPAKKAAAKPVAKKAVPAKKAAAKPVAKKAVPAKKAAAKPVAKKAVPAKKAAAKPVAKKVVPAKKAAAKPVAKKAVPAKKTAAKPVAKKVVPAKKAAAKPVAKKAVPAKKAAAKPVAKKAVPAKKAAAKPVTKKAVPAKKAAAKPVAKKASDKNKSKKKK</sequence>
<dbReference type="AlphaFoldDB" id="A0A1I0S5R9"/>
<evidence type="ECO:0000313" key="11">
    <source>
        <dbReference type="EMBL" id="SEW50222.1"/>
    </source>
</evidence>
<dbReference type="RefSeq" id="WP_177192242.1">
    <property type="nucleotide sequence ID" value="NZ_FOJG01000002.1"/>
</dbReference>
<dbReference type="InterPro" id="IPR013223">
    <property type="entry name" value="RNase_B_OB_dom"/>
</dbReference>
<comment type="subcellular location">
    <subcellularLocation>
        <location evidence="2 8">Cytoplasm</location>
    </subcellularLocation>
</comment>
<keyword evidence="5 8" id="KW-0378">Hydrolase</keyword>
<keyword evidence="12" id="KW-1185">Reference proteome</keyword>
<dbReference type="PROSITE" id="PS50126">
    <property type="entry name" value="S1"/>
    <property type="match status" value="1"/>
</dbReference>